<dbReference type="Proteomes" id="UP001626628">
    <property type="component" value="Chromosome"/>
</dbReference>
<name>A0ABZ2QXU9_9ACTN</name>
<proteinExistence type="predicted"/>
<reference evidence="1 2" key="1">
    <citation type="submission" date="2024-03" db="EMBL/GenBank/DDBJ databases">
        <title>The complete genome of Streptomyces sirii sp.nov.</title>
        <authorList>
            <person name="Zakalyukina Y.V."/>
            <person name="Belik A.R."/>
            <person name="Biryukov M.V."/>
            <person name="Baturina O.A."/>
            <person name="Kabilov M.R."/>
        </authorList>
    </citation>
    <scope>NUCLEOTIDE SEQUENCE [LARGE SCALE GENOMIC DNA]</scope>
    <source>
        <strain evidence="1 2">BP-8</strain>
    </source>
</reference>
<dbReference type="Pfam" id="PF13826">
    <property type="entry name" value="Monooxy_af470-like"/>
    <property type="match status" value="1"/>
</dbReference>
<protein>
    <submittedName>
        <fullName evidence="1">DUF4188 domain-containing protein</fullName>
    </submittedName>
</protein>
<sequence length="159" mass="17570">MGGKPVQGRMTADGTDGVVIFLIGMRVNKWRALRSWLPVFRAMPRMIEELAQDPARGLLGIRAMPGLRNFSVLQYWESKEKLLAYASDQNGEHRPAWAAFNRRARAGGGAVGIWHETYVVPAGSYETIYGDMPPHGLGRARGLVPVGRRGERAAQRLGD</sequence>
<dbReference type="InterPro" id="IPR025444">
    <property type="entry name" value="Monooxy_af470"/>
</dbReference>
<gene>
    <name evidence="1" type="ORF">WAB15_28930</name>
</gene>
<keyword evidence="2" id="KW-1185">Reference proteome</keyword>
<accession>A0ABZ2QXU9</accession>
<evidence type="ECO:0000313" key="2">
    <source>
        <dbReference type="Proteomes" id="UP001626628"/>
    </source>
</evidence>
<evidence type="ECO:0000313" key="1">
    <source>
        <dbReference type="EMBL" id="WXK79702.1"/>
    </source>
</evidence>
<organism evidence="1 2">
    <name type="scientific">Streptomyces sirii</name>
    <dbReference type="NCBI Taxonomy" id="3127701"/>
    <lineage>
        <taxon>Bacteria</taxon>
        <taxon>Bacillati</taxon>
        <taxon>Actinomycetota</taxon>
        <taxon>Actinomycetes</taxon>
        <taxon>Kitasatosporales</taxon>
        <taxon>Streptomycetaceae</taxon>
        <taxon>Streptomyces</taxon>
    </lineage>
</organism>
<dbReference type="RefSeq" id="WP_407288024.1">
    <property type="nucleotide sequence ID" value="NZ_CP147982.1"/>
</dbReference>
<dbReference type="EMBL" id="CP147982">
    <property type="protein sequence ID" value="WXK79702.1"/>
    <property type="molecule type" value="Genomic_DNA"/>
</dbReference>